<dbReference type="HOGENOM" id="CLU_026005_0_0_5"/>
<dbReference type="RefSeq" id="WP_013479613.1">
    <property type="nucleotide sequence ID" value="NC_014816.1"/>
</dbReference>
<dbReference type="STRING" id="573065.Astex_2126"/>
<gene>
    <name evidence="2" type="ordered locus">Astex_2126</name>
</gene>
<dbReference type="Pfam" id="PF13400">
    <property type="entry name" value="Tad"/>
    <property type="match status" value="1"/>
</dbReference>
<feature type="domain" description="VWFA" evidence="1">
    <location>
        <begin position="145"/>
        <end position="213"/>
    </location>
</feature>
<keyword evidence="3" id="KW-1185">Reference proteome</keyword>
<dbReference type="SMART" id="SM00327">
    <property type="entry name" value="VWA"/>
    <property type="match status" value="1"/>
</dbReference>
<dbReference type="SUPFAM" id="SSF53300">
    <property type="entry name" value="vWA-like"/>
    <property type="match status" value="1"/>
</dbReference>
<dbReference type="PANTHER" id="PTHR24020">
    <property type="entry name" value="COLLAGEN ALPHA"/>
    <property type="match status" value="1"/>
</dbReference>
<dbReference type="Pfam" id="PF00092">
    <property type="entry name" value="VWA"/>
    <property type="match status" value="1"/>
</dbReference>
<sequence>MMWISQSLTKFIGDRQGNTLIIFGLCAVILVGAAGGAVDMMRYFDTSSRLQDATDAAVLKATQKIEVSEAAAKTAAAMAFEMNLSDHPELQTASHTFAIETSDNAKVVHYTSEITQRPYFLQLLGLGEQTIRVASSAQSESDPFELLFVLDTTGSMASNNKMTYLKTSVSSVLSSLISTYGDGNEDVKVGVVAFNTQVRLPASTSYSFVDYTQCYLRTSVNYYACRTVWRAYEALCDQVGSTICATATSKAFYRVYTSGGVTYYAASLMGYAKSGSKYTLYTYNLTTTVNASTLVMSTVSSGLTTSTGTSVAYSPSGYTAFSSSYFSSLATSSWGGCLTDRNQSFDVSVAPYATDVVDSNYIAASCSTTALAKVLDLTSDFTSVNTYLSSLSPGGNTNITLGVQFGMEMLSPAEPYTKATAFGDTDVKKYMIIVTDGANTQNRWSTSNSAINARTALACTAAKAQGITLFVVRVEDGDSSLLEACASQSSYYYDLSQASDLTKTMQDIFATINKLRLIE</sequence>
<dbReference type="Gene3D" id="3.40.50.410">
    <property type="entry name" value="von Willebrand factor, type A domain"/>
    <property type="match status" value="2"/>
</dbReference>
<dbReference type="InterPro" id="IPR036465">
    <property type="entry name" value="vWFA_dom_sf"/>
</dbReference>
<feature type="domain" description="VWFA" evidence="1">
    <location>
        <begin position="347"/>
        <end position="508"/>
    </location>
</feature>
<dbReference type="OrthoDB" id="7522752at2"/>
<organism evidence="2 3">
    <name type="scientific">Asticcacaulis excentricus (strain ATCC 15261 / DSM 4724 / KCTC 12464 / NCIMB 9791 / VKM B-1370 / CB 48)</name>
    <dbReference type="NCBI Taxonomy" id="573065"/>
    <lineage>
        <taxon>Bacteria</taxon>
        <taxon>Pseudomonadati</taxon>
        <taxon>Pseudomonadota</taxon>
        <taxon>Alphaproteobacteria</taxon>
        <taxon>Caulobacterales</taxon>
        <taxon>Caulobacteraceae</taxon>
        <taxon>Asticcacaulis</taxon>
    </lineage>
</organism>
<dbReference type="KEGG" id="aex:Astex_2126"/>
<dbReference type="PROSITE" id="PS50234">
    <property type="entry name" value="VWFA"/>
    <property type="match status" value="2"/>
</dbReference>
<dbReference type="Proteomes" id="UP000001492">
    <property type="component" value="Chromosome 1"/>
</dbReference>
<proteinExistence type="predicted"/>
<dbReference type="EMBL" id="CP002395">
    <property type="protein sequence ID" value="ADU13785.1"/>
    <property type="molecule type" value="Genomic_DNA"/>
</dbReference>
<name>E8RLW6_ASTEC</name>
<protein>
    <submittedName>
        <fullName evidence="2">von Willebrand factor type A</fullName>
    </submittedName>
</protein>
<dbReference type="AlphaFoldDB" id="E8RLW6"/>
<dbReference type="PANTHER" id="PTHR24020:SF87">
    <property type="entry name" value="COLLAGEN ALPHA-1(VI) CHAIN-LIKE"/>
    <property type="match status" value="1"/>
</dbReference>
<reference evidence="3" key="1">
    <citation type="submission" date="2010-12" db="EMBL/GenBank/DDBJ databases">
        <title>Complete sequence of chromosome 1 of Asticcacaulis excentricus CB 48.</title>
        <authorList>
            <consortium name="US DOE Joint Genome Institute"/>
            <person name="Lucas S."/>
            <person name="Copeland A."/>
            <person name="Lapidus A."/>
            <person name="Cheng J.-F."/>
            <person name="Bruce D."/>
            <person name="Goodwin L."/>
            <person name="Pitluck S."/>
            <person name="Teshima H."/>
            <person name="Davenport K."/>
            <person name="Detter J.C."/>
            <person name="Han C."/>
            <person name="Tapia R."/>
            <person name="Land M."/>
            <person name="Hauser L."/>
            <person name="Jeffries C."/>
            <person name="Kyrpides N."/>
            <person name="Ivanova N."/>
            <person name="Ovchinnikova G."/>
            <person name="Brun Y.V."/>
            <person name="Woyke T."/>
        </authorList>
    </citation>
    <scope>NUCLEOTIDE SEQUENCE [LARGE SCALE GENOMIC DNA]</scope>
    <source>
        <strain evidence="3">ATCC 15261 / DSM 4724 / KCTC 12464 / NCIMB 9791 / VKM B-1370 / CB 48</strain>
    </source>
</reference>
<evidence type="ECO:0000313" key="2">
    <source>
        <dbReference type="EMBL" id="ADU13785.1"/>
    </source>
</evidence>
<evidence type="ECO:0000259" key="1">
    <source>
        <dbReference type="PROSITE" id="PS50234"/>
    </source>
</evidence>
<dbReference type="InterPro" id="IPR050525">
    <property type="entry name" value="ECM_Assembly_Org"/>
</dbReference>
<evidence type="ECO:0000313" key="3">
    <source>
        <dbReference type="Proteomes" id="UP000001492"/>
    </source>
</evidence>
<dbReference type="eggNOG" id="COG2304">
    <property type="taxonomic scope" value="Bacteria"/>
</dbReference>
<dbReference type="eggNOG" id="COG4961">
    <property type="taxonomic scope" value="Bacteria"/>
</dbReference>
<accession>E8RLW6</accession>
<dbReference type="InterPro" id="IPR002035">
    <property type="entry name" value="VWF_A"/>
</dbReference>
<dbReference type="InterPro" id="IPR028087">
    <property type="entry name" value="Tad_N"/>
</dbReference>